<dbReference type="GO" id="GO:0005509">
    <property type="term" value="F:calcium ion binding"/>
    <property type="evidence" value="ECO:0007669"/>
    <property type="project" value="InterPro"/>
</dbReference>
<organism evidence="4 5">
    <name type="scientific">Emiliania huxleyi (strain CCMP1516)</name>
    <dbReference type="NCBI Taxonomy" id="280463"/>
    <lineage>
        <taxon>Eukaryota</taxon>
        <taxon>Haptista</taxon>
        <taxon>Haptophyta</taxon>
        <taxon>Prymnesiophyceae</taxon>
        <taxon>Isochrysidales</taxon>
        <taxon>Noelaerhabdaceae</taxon>
        <taxon>Emiliania</taxon>
    </lineage>
</organism>
<evidence type="ECO:0000313" key="4">
    <source>
        <dbReference type="EnsemblProtists" id="EOD38482"/>
    </source>
</evidence>
<dbReference type="HOGENOM" id="CLU_910416_0_0_1"/>
<evidence type="ECO:0000256" key="1">
    <source>
        <dbReference type="ARBA" id="ARBA00022837"/>
    </source>
</evidence>
<accession>A0A0D3KRU7</accession>
<dbReference type="InterPro" id="IPR002048">
    <property type="entry name" value="EF_hand_dom"/>
</dbReference>
<dbReference type="PROSITE" id="PS50222">
    <property type="entry name" value="EF_HAND_2"/>
    <property type="match status" value="1"/>
</dbReference>
<dbReference type="AlphaFoldDB" id="A0A0D3KRU7"/>
<evidence type="ECO:0000313" key="5">
    <source>
        <dbReference type="Proteomes" id="UP000013827"/>
    </source>
</evidence>
<dbReference type="InterPro" id="IPR011992">
    <property type="entry name" value="EF-hand-dom_pair"/>
</dbReference>
<evidence type="ECO:0000259" key="3">
    <source>
        <dbReference type="PROSITE" id="PS50222"/>
    </source>
</evidence>
<feature type="region of interest" description="Disordered" evidence="2">
    <location>
        <begin position="104"/>
        <end position="125"/>
    </location>
</feature>
<dbReference type="RefSeq" id="XP_005790911.1">
    <property type="nucleotide sequence ID" value="XM_005790854.1"/>
</dbReference>
<evidence type="ECO:0000256" key="2">
    <source>
        <dbReference type="SAM" id="MobiDB-lite"/>
    </source>
</evidence>
<keyword evidence="1" id="KW-0106">Calcium</keyword>
<dbReference type="Pfam" id="PF13499">
    <property type="entry name" value="EF-hand_7"/>
    <property type="match status" value="1"/>
</dbReference>
<keyword evidence="5" id="KW-1185">Reference proteome</keyword>
<reference evidence="4" key="2">
    <citation type="submission" date="2024-10" db="UniProtKB">
        <authorList>
            <consortium name="EnsemblProtists"/>
        </authorList>
    </citation>
    <scope>IDENTIFICATION</scope>
</reference>
<dbReference type="PROSITE" id="PS00018">
    <property type="entry name" value="EF_HAND_1"/>
    <property type="match status" value="1"/>
</dbReference>
<name>A0A0D3KRU7_EMIH1</name>
<dbReference type="KEGG" id="ehx:EMIHUDRAFT_109374"/>
<feature type="domain" description="EF-hand" evidence="3">
    <location>
        <begin position="31"/>
        <end position="66"/>
    </location>
</feature>
<dbReference type="SUPFAM" id="SSF47473">
    <property type="entry name" value="EF-hand"/>
    <property type="match status" value="1"/>
</dbReference>
<dbReference type="GeneID" id="17283752"/>
<sequence length="306" mass="33799">MMKRGVRGKARSSAKDTKAVSTETDVQDAPVSRERLRTIFDKFDVDGTGSLAIDDLVSLYRPFAETTVLRASLEAADTETDGSLSFEQFSSAYDQFWRKRKAKAPKTTPLEAGLPEGMQSRAVESTVEEARARAEEAEASAEEAKQHLETLDMEHNALTLRISALEARVRDIEERRISEEAAKAIKDEVVRRKQEVKRLTRAQGAKGDYVLVNDPPGSAPVKATSFSGGDAEAAARRAAKQLPYKQRWILYRDNGDSFKEVVRGGIGGVMGANKNIEKHVKEVVLPQKKAKLQNQLERALNEGAKV</sequence>
<protein>
    <recommendedName>
        <fullName evidence="3">EF-hand domain-containing protein</fullName>
    </recommendedName>
</protein>
<dbReference type="PaxDb" id="2903-EOD38482"/>
<dbReference type="Proteomes" id="UP000013827">
    <property type="component" value="Unassembled WGS sequence"/>
</dbReference>
<reference evidence="5" key="1">
    <citation type="journal article" date="2013" name="Nature">
        <title>Pan genome of the phytoplankton Emiliania underpins its global distribution.</title>
        <authorList>
            <person name="Read B.A."/>
            <person name="Kegel J."/>
            <person name="Klute M.J."/>
            <person name="Kuo A."/>
            <person name="Lefebvre S.C."/>
            <person name="Maumus F."/>
            <person name="Mayer C."/>
            <person name="Miller J."/>
            <person name="Monier A."/>
            <person name="Salamov A."/>
            <person name="Young J."/>
            <person name="Aguilar M."/>
            <person name="Claverie J.M."/>
            <person name="Frickenhaus S."/>
            <person name="Gonzalez K."/>
            <person name="Herman E.K."/>
            <person name="Lin Y.C."/>
            <person name="Napier J."/>
            <person name="Ogata H."/>
            <person name="Sarno A.F."/>
            <person name="Shmutz J."/>
            <person name="Schroeder D."/>
            <person name="de Vargas C."/>
            <person name="Verret F."/>
            <person name="von Dassow P."/>
            <person name="Valentin K."/>
            <person name="Van de Peer Y."/>
            <person name="Wheeler G."/>
            <person name="Dacks J.B."/>
            <person name="Delwiche C.F."/>
            <person name="Dyhrman S.T."/>
            <person name="Glockner G."/>
            <person name="John U."/>
            <person name="Richards T."/>
            <person name="Worden A.Z."/>
            <person name="Zhang X."/>
            <person name="Grigoriev I.V."/>
            <person name="Allen A.E."/>
            <person name="Bidle K."/>
            <person name="Borodovsky M."/>
            <person name="Bowler C."/>
            <person name="Brownlee C."/>
            <person name="Cock J.M."/>
            <person name="Elias M."/>
            <person name="Gladyshev V.N."/>
            <person name="Groth M."/>
            <person name="Guda C."/>
            <person name="Hadaegh A."/>
            <person name="Iglesias-Rodriguez M.D."/>
            <person name="Jenkins J."/>
            <person name="Jones B.M."/>
            <person name="Lawson T."/>
            <person name="Leese F."/>
            <person name="Lindquist E."/>
            <person name="Lobanov A."/>
            <person name="Lomsadze A."/>
            <person name="Malik S.B."/>
            <person name="Marsh M.E."/>
            <person name="Mackinder L."/>
            <person name="Mock T."/>
            <person name="Mueller-Roeber B."/>
            <person name="Pagarete A."/>
            <person name="Parker M."/>
            <person name="Probert I."/>
            <person name="Quesneville H."/>
            <person name="Raines C."/>
            <person name="Rensing S.A."/>
            <person name="Riano-Pachon D.M."/>
            <person name="Richier S."/>
            <person name="Rokitta S."/>
            <person name="Shiraiwa Y."/>
            <person name="Soanes D.M."/>
            <person name="van der Giezen M."/>
            <person name="Wahlund T.M."/>
            <person name="Williams B."/>
            <person name="Wilson W."/>
            <person name="Wolfe G."/>
            <person name="Wurch L.L."/>
        </authorList>
    </citation>
    <scope>NUCLEOTIDE SEQUENCE</scope>
</reference>
<dbReference type="EnsemblProtists" id="EOD38482">
    <property type="protein sequence ID" value="EOD38482"/>
    <property type="gene ID" value="EMIHUDRAFT_109374"/>
</dbReference>
<dbReference type="Gene3D" id="1.10.238.10">
    <property type="entry name" value="EF-hand"/>
    <property type="match status" value="1"/>
</dbReference>
<dbReference type="InterPro" id="IPR018247">
    <property type="entry name" value="EF_Hand_1_Ca_BS"/>
</dbReference>
<proteinExistence type="predicted"/>
<feature type="region of interest" description="Disordered" evidence="2">
    <location>
        <begin position="1"/>
        <end position="28"/>
    </location>
</feature>
<feature type="compositionally biased region" description="Basic residues" evidence="2">
    <location>
        <begin position="1"/>
        <end position="12"/>
    </location>
</feature>